<evidence type="ECO:0000313" key="2">
    <source>
        <dbReference type="Proteomes" id="UP000199297"/>
    </source>
</evidence>
<dbReference type="RefSeq" id="WP_064663364.1">
    <property type="nucleotide sequence ID" value="NZ_FOBI01000003.1"/>
</dbReference>
<dbReference type="EMBL" id="FOBI01000003">
    <property type="protein sequence ID" value="SEK85634.1"/>
    <property type="molecule type" value="Genomic_DNA"/>
</dbReference>
<organism evidence="1 2">
    <name type="scientific">Colwellia chukchiensis</name>
    <dbReference type="NCBI Taxonomy" id="641665"/>
    <lineage>
        <taxon>Bacteria</taxon>
        <taxon>Pseudomonadati</taxon>
        <taxon>Pseudomonadota</taxon>
        <taxon>Gammaproteobacteria</taxon>
        <taxon>Alteromonadales</taxon>
        <taxon>Colwelliaceae</taxon>
        <taxon>Colwellia</taxon>
    </lineage>
</organism>
<dbReference type="SUPFAM" id="SSF54786">
    <property type="entry name" value="YcfA/nrd intein domain"/>
    <property type="match status" value="1"/>
</dbReference>
<name>A0A1H7KGH9_9GAMM</name>
<dbReference type="AlphaFoldDB" id="A0A1H7KGH9"/>
<protein>
    <submittedName>
        <fullName evidence="1">HicA toxin of toxin-antitoxin</fullName>
    </submittedName>
</protein>
<gene>
    <name evidence="1" type="ORF">SAMN05216262_103128</name>
</gene>
<dbReference type="STRING" id="641665.GCA_002104455_02667"/>
<keyword evidence="2" id="KW-1185">Reference proteome</keyword>
<dbReference type="Proteomes" id="UP000199297">
    <property type="component" value="Unassembled WGS sequence"/>
</dbReference>
<accession>A0A1H7KGH9</accession>
<dbReference type="OrthoDB" id="5770913at2"/>
<proteinExistence type="predicted"/>
<evidence type="ECO:0000313" key="1">
    <source>
        <dbReference type="EMBL" id="SEK85634.1"/>
    </source>
</evidence>
<sequence>MPKELYDEVITTFQNAGASMRCQQAKSLLGELGFNVKDGRKGGHKVFTHPHLEGFTSGSLNCDHGRNPEIKKPYIKKIIKVLEKYENELVKYLEKRDG</sequence>
<reference evidence="2" key="1">
    <citation type="submission" date="2016-10" db="EMBL/GenBank/DDBJ databases">
        <authorList>
            <person name="Varghese N."/>
            <person name="Submissions S."/>
        </authorList>
    </citation>
    <scope>NUCLEOTIDE SEQUENCE [LARGE SCALE GENOMIC DNA]</scope>
    <source>
        <strain evidence="2">CGMCC 1.9127</strain>
    </source>
</reference>